<name>A0AAU6TXM5_UNCXX</name>
<evidence type="ECO:0000313" key="2">
    <source>
        <dbReference type="EMBL" id="XAG66610.1"/>
    </source>
</evidence>
<accession>A0AAU6TXM5</accession>
<dbReference type="EMBL" id="CP095362">
    <property type="protein sequence ID" value="XAG66610.1"/>
    <property type="molecule type" value="Genomic_DNA"/>
</dbReference>
<dbReference type="GO" id="GO:0004803">
    <property type="term" value="F:transposase activity"/>
    <property type="evidence" value="ECO:0007669"/>
    <property type="project" value="InterPro"/>
</dbReference>
<dbReference type="AlphaFoldDB" id="A0AAU6TXM5"/>
<dbReference type="InterPro" id="IPR002559">
    <property type="entry name" value="Transposase_11"/>
</dbReference>
<protein>
    <submittedName>
        <fullName evidence="2">Transposase</fullName>
    </submittedName>
</protein>
<dbReference type="Pfam" id="PF01609">
    <property type="entry name" value="DDE_Tnp_1"/>
    <property type="match status" value="1"/>
</dbReference>
<reference evidence="2" key="1">
    <citation type="submission" date="2022-03" db="EMBL/GenBank/DDBJ databases">
        <title>Sea Food Isolates.</title>
        <authorList>
            <person name="Li c."/>
        </authorList>
    </citation>
    <scope>NUCLEOTIDE SEQUENCE</scope>
    <source>
        <strain evidence="2">19GA11TI05</strain>
    </source>
</reference>
<gene>
    <name evidence="2" type="ORF">MRM81_06180</name>
</gene>
<sequence>MGCPSVDLLLVDCTKIHLATNYTGLSLSLCLSGGQAHESQYTETLLKRVGIIRKNRYIKSCPKAILADKVYPSKSLCYLLKIKGIKAVIPFKSNEKGSRDKRRKLNAGLYKKRNVVEHCL</sequence>
<proteinExistence type="predicted"/>
<evidence type="ECO:0000259" key="1">
    <source>
        <dbReference type="Pfam" id="PF01609"/>
    </source>
</evidence>
<feature type="domain" description="Transposase IS4-like" evidence="1">
    <location>
        <begin position="13"/>
        <end position="118"/>
    </location>
</feature>
<dbReference type="GO" id="GO:0003677">
    <property type="term" value="F:DNA binding"/>
    <property type="evidence" value="ECO:0007669"/>
    <property type="project" value="InterPro"/>
</dbReference>
<organism evidence="2">
    <name type="scientific">bacterium 19GA11TI05</name>
    <dbReference type="NCBI Taxonomy" id="2920688"/>
    <lineage>
        <taxon>Bacteria</taxon>
    </lineage>
</organism>
<dbReference type="GO" id="GO:0006313">
    <property type="term" value="P:DNA transposition"/>
    <property type="evidence" value="ECO:0007669"/>
    <property type="project" value="InterPro"/>
</dbReference>